<reference evidence="3" key="2">
    <citation type="journal article" date="2023" name="Science">
        <title>Genomic signatures of disease resistance in endangered staghorn corals.</title>
        <authorList>
            <person name="Vollmer S.V."/>
            <person name="Selwyn J.D."/>
            <person name="Despard B.A."/>
            <person name="Roesel C.L."/>
        </authorList>
    </citation>
    <scope>NUCLEOTIDE SEQUENCE</scope>
    <source>
        <strain evidence="3">K2</strain>
    </source>
</reference>
<keyword evidence="4" id="KW-1185">Reference proteome</keyword>
<evidence type="ECO:0000259" key="2">
    <source>
        <dbReference type="Pfam" id="PF25244"/>
    </source>
</evidence>
<feature type="domain" description="Mutator-like transposase" evidence="1">
    <location>
        <begin position="1"/>
        <end position="177"/>
    </location>
</feature>
<name>A0AAD9QMM7_ACRCE</name>
<dbReference type="InterPro" id="IPR049012">
    <property type="entry name" value="Mutator_transp_dom"/>
</dbReference>
<dbReference type="InterPro" id="IPR057617">
    <property type="entry name" value="PML_C"/>
</dbReference>
<feature type="domain" description="Mutator-like transposase" evidence="1">
    <location>
        <begin position="187"/>
        <end position="242"/>
    </location>
</feature>
<evidence type="ECO:0000259" key="1">
    <source>
        <dbReference type="Pfam" id="PF20700"/>
    </source>
</evidence>
<reference evidence="3" key="1">
    <citation type="journal article" date="2023" name="G3 (Bethesda)">
        <title>Whole genome assembly and annotation of the endangered Caribbean coral Acropora cervicornis.</title>
        <authorList>
            <person name="Selwyn J.D."/>
            <person name="Vollmer S.V."/>
        </authorList>
    </citation>
    <scope>NUCLEOTIDE SEQUENCE</scope>
    <source>
        <strain evidence="3">K2</strain>
    </source>
</reference>
<dbReference type="Pfam" id="PF20700">
    <property type="entry name" value="Mutator"/>
    <property type="match status" value="2"/>
</dbReference>
<organism evidence="3 4">
    <name type="scientific">Acropora cervicornis</name>
    <name type="common">Staghorn coral</name>
    <dbReference type="NCBI Taxonomy" id="6130"/>
    <lineage>
        <taxon>Eukaryota</taxon>
        <taxon>Metazoa</taxon>
        <taxon>Cnidaria</taxon>
        <taxon>Anthozoa</taxon>
        <taxon>Hexacorallia</taxon>
        <taxon>Scleractinia</taxon>
        <taxon>Astrocoeniina</taxon>
        <taxon>Acroporidae</taxon>
        <taxon>Acropora</taxon>
    </lineage>
</organism>
<sequence>MLHAGIGPSHIHSLLTSINLPAVAENTLKAREREIGPVIEKVANESCETALQVEKTKWISTEWSDGSETVGIGASYDYGAGTMISIKSGKVIGYSTRNKRCAISEAASRTGQAKVRCHDYRLNWSGSSKAMEPDMGKKDNPKSAELAQKCANKYNAEVQILIGDDDSATVKKVREKSKGPYLYTLQSELKGQLSTKVVEYFAKCFGYALVQNRNDAQGLKQSLRAIIPHAFGKHKYCSVTWCGFLKDPSSYCHASLPHGNNLKGDKMEEELTNVIDMYIQNAEKLAPLGSSQSNEALNNTIGSKAPKIRHYGASEATILEWRVLLARRILALKEIQLSPGAYSQEYGNRVDRKMDRLRVVEKTRAFKRKRTDKHNKRATKVRQLEVREGIQYQSDMGFNPSVQESTEQIPQPTIPPQIIQAYTSEKESSHLLKALETSSRTEPFSEVVVGFCDTLPAFKELFPERKSYSQENLARDLLESTYNAQNALNDVQMLQELSDRFLSAQIVQKHSFSFSWYQEYTKYLSDKRINLQTLQPLVAAKAISMGMAEKAAASGLSFTHLILLAFQRGGREALSNALKEKFNGKVRVTRRKKVIMKICDFFKGQSEE</sequence>
<dbReference type="AlphaFoldDB" id="A0AAD9QMM7"/>
<evidence type="ECO:0000313" key="4">
    <source>
        <dbReference type="Proteomes" id="UP001249851"/>
    </source>
</evidence>
<evidence type="ECO:0000313" key="3">
    <source>
        <dbReference type="EMBL" id="KAK2564105.1"/>
    </source>
</evidence>
<protein>
    <submittedName>
        <fullName evidence="3">Uncharacterized protein</fullName>
    </submittedName>
</protein>
<dbReference type="InterPro" id="IPR036397">
    <property type="entry name" value="RNaseH_sf"/>
</dbReference>
<dbReference type="Pfam" id="PF25244">
    <property type="entry name" value="PML_C"/>
    <property type="match status" value="1"/>
</dbReference>
<gene>
    <name evidence="3" type="ORF">P5673_012331</name>
</gene>
<dbReference type="Proteomes" id="UP001249851">
    <property type="component" value="Unassembled WGS sequence"/>
</dbReference>
<dbReference type="GO" id="GO:0003676">
    <property type="term" value="F:nucleic acid binding"/>
    <property type="evidence" value="ECO:0007669"/>
    <property type="project" value="InterPro"/>
</dbReference>
<dbReference type="Gene3D" id="3.30.420.10">
    <property type="entry name" value="Ribonuclease H-like superfamily/Ribonuclease H"/>
    <property type="match status" value="1"/>
</dbReference>
<comment type="caution">
    <text evidence="3">The sequence shown here is derived from an EMBL/GenBank/DDBJ whole genome shotgun (WGS) entry which is preliminary data.</text>
</comment>
<proteinExistence type="predicted"/>
<dbReference type="EMBL" id="JARQWQ010000023">
    <property type="protein sequence ID" value="KAK2564105.1"/>
    <property type="molecule type" value="Genomic_DNA"/>
</dbReference>
<accession>A0AAD9QMM7</accession>
<feature type="domain" description="PML C-terminal" evidence="2">
    <location>
        <begin position="530"/>
        <end position="605"/>
    </location>
</feature>